<dbReference type="EMBL" id="QGMZ01000056">
    <property type="protein sequence ID" value="PWR69695.1"/>
    <property type="molecule type" value="Genomic_DNA"/>
</dbReference>
<keyword evidence="3" id="KW-1185">Reference proteome</keyword>
<dbReference type="Proteomes" id="UP000245934">
    <property type="component" value="Unassembled WGS sequence"/>
</dbReference>
<organism evidence="2 3">
    <name type="scientific">Methanospirillum stamsii</name>
    <dbReference type="NCBI Taxonomy" id="1277351"/>
    <lineage>
        <taxon>Archaea</taxon>
        <taxon>Methanobacteriati</taxon>
        <taxon>Methanobacteriota</taxon>
        <taxon>Stenosarchaea group</taxon>
        <taxon>Methanomicrobia</taxon>
        <taxon>Methanomicrobiales</taxon>
        <taxon>Methanospirillaceae</taxon>
        <taxon>Methanospirillum</taxon>
    </lineage>
</organism>
<dbReference type="PANTHER" id="PTHR30535">
    <property type="entry name" value="VITAMIN B12-BINDING PROTEIN"/>
    <property type="match status" value="1"/>
</dbReference>
<feature type="domain" description="Fe/B12 periplasmic-binding" evidence="1">
    <location>
        <begin position="52"/>
        <end position="358"/>
    </location>
</feature>
<dbReference type="InterPro" id="IPR002491">
    <property type="entry name" value="ABC_transptr_periplasmic_BD"/>
</dbReference>
<dbReference type="InterPro" id="IPR050902">
    <property type="entry name" value="ABC_Transporter_SBP"/>
</dbReference>
<comment type="caution">
    <text evidence="2">The sequence shown here is derived from an EMBL/GenBank/DDBJ whole genome shotgun (WGS) entry which is preliminary data.</text>
</comment>
<dbReference type="SUPFAM" id="SSF53807">
    <property type="entry name" value="Helical backbone' metal receptor"/>
    <property type="match status" value="1"/>
</dbReference>
<evidence type="ECO:0000313" key="3">
    <source>
        <dbReference type="Proteomes" id="UP000245934"/>
    </source>
</evidence>
<gene>
    <name evidence="2" type="ORF">DLD82_17220</name>
</gene>
<dbReference type="Gene3D" id="3.40.50.1980">
    <property type="entry name" value="Nitrogenase molybdenum iron protein domain"/>
    <property type="match status" value="2"/>
</dbReference>
<sequence length="400" mass="44772">MSNSHIIRIVSLVLLLLLFISSAPVLGDQDQYPRTIIDGTGAEVTIDHAPERVFAISTGLIGTTMYIFGETDKIVGKGGCTKGPANVETNYTYNGKKYSHTTPWAVEAILYPKYLDDEALPFSGSQCQENIETIAKTNPDIIIISTRAWGRDNGEGCKKSIETMKKLGVPVVVLNEIAVYDQDETEVVYKEIELLGEIFAKEDKAQEIIDLLKEQVKFIQDRTKDIPDDEKRSFMYAGISTRCPGQGGVSFVEGVDQLESIMLENIVNAKNSYTGNGRQVMSREQMLALDPDVILLPTAQGVHTPDELYYDERFVDLQDMRAIKEKRVTGLPLIGCRTERLSFPVSLMVAAKAIYPERFGDIKVNDWVDEYHRKLYGVDDDTLQEIKKGMCLEWMADAGF</sequence>
<reference evidence="2 3" key="1">
    <citation type="submission" date="2018-05" db="EMBL/GenBank/DDBJ databases">
        <title>Draft genome of Methanospirillum stamsii Pt1.</title>
        <authorList>
            <person name="Dueholm M.S."/>
            <person name="Nielsen P.H."/>
            <person name="Bakmann L.F."/>
            <person name="Otzen D.E."/>
        </authorList>
    </citation>
    <scope>NUCLEOTIDE SEQUENCE [LARGE SCALE GENOMIC DNA]</scope>
    <source>
        <strain evidence="2 3">Pt1</strain>
    </source>
</reference>
<dbReference type="AlphaFoldDB" id="A0A2V2MU60"/>
<dbReference type="RefSeq" id="WP_109942371.1">
    <property type="nucleotide sequence ID" value="NZ_CP176366.1"/>
</dbReference>
<dbReference type="GeneID" id="97607922"/>
<protein>
    <submittedName>
        <fullName evidence="2">ABC transporter substrate-binding protein</fullName>
    </submittedName>
</protein>
<accession>A0A2V2MU60</accession>
<proteinExistence type="predicted"/>
<dbReference type="Pfam" id="PF01497">
    <property type="entry name" value="Peripla_BP_2"/>
    <property type="match status" value="1"/>
</dbReference>
<evidence type="ECO:0000313" key="2">
    <source>
        <dbReference type="EMBL" id="PWR69695.1"/>
    </source>
</evidence>
<dbReference type="OrthoDB" id="24039at2157"/>
<name>A0A2V2MU60_9EURY</name>
<evidence type="ECO:0000259" key="1">
    <source>
        <dbReference type="PROSITE" id="PS50983"/>
    </source>
</evidence>
<dbReference type="PANTHER" id="PTHR30535:SF34">
    <property type="entry name" value="MOLYBDATE-BINDING PROTEIN MOLA"/>
    <property type="match status" value="1"/>
</dbReference>
<dbReference type="PROSITE" id="PS50983">
    <property type="entry name" value="FE_B12_PBP"/>
    <property type="match status" value="1"/>
</dbReference>